<feature type="chain" id="PRO_5043126495" evidence="1">
    <location>
        <begin position="18"/>
        <end position="97"/>
    </location>
</feature>
<evidence type="ECO:0000313" key="4">
    <source>
        <dbReference type="WBParaSite" id="TCLT_0000647801-mRNA-1"/>
    </source>
</evidence>
<dbReference type="OMA" id="WNELCVE"/>
<dbReference type="Proteomes" id="UP000276776">
    <property type="component" value="Unassembled WGS sequence"/>
</dbReference>
<evidence type="ECO:0000313" key="3">
    <source>
        <dbReference type="Proteomes" id="UP000276776"/>
    </source>
</evidence>
<gene>
    <name evidence="2" type="ORF">TCLT_LOCUS6467</name>
</gene>
<reference evidence="2 3" key="2">
    <citation type="submission" date="2018-11" db="EMBL/GenBank/DDBJ databases">
        <authorList>
            <consortium name="Pathogen Informatics"/>
        </authorList>
    </citation>
    <scope>NUCLEOTIDE SEQUENCE [LARGE SCALE GENOMIC DNA]</scope>
</reference>
<accession>A0A0N5D0Y0</accession>
<keyword evidence="1" id="KW-0732">Signal</keyword>
<feature type="signal peptide" evidence="1">
    <location>
        <begin position="1"/>
        <end position="17"/>
    </location>
</feature>
<protein>
    <submittedName>
        <fullName evidence="2 4">Uncharacterized protein</fullName>
    </submittedName>
</protein>
<evidence type="ECO:0000256" key="1">
    <source>
        <dbReference type="SAM" id="SignalP"/>
    </source>
</evidence>
<keyword evidence="3" id="KW-1185">Reference proteome</keyword>
<reference evidence="4" key="1">
    <citation type="submission" date="2017-02" db="UniProtKB">
        <authorList>
            <consortium name="WormBaseParasite"/>
        </authorList>
    </citation>
    <scope>IDENTIFICATION</scope>
</reference>
<dbReference type="OrthoDB" id="5819629at2759"/>
<dbReference type="EMBL" id="UYYF01004418">
    <property type="protein sequence ID" value="VDN03821.1"/>
    <property type="molecule type" value="Genomic_DNA"/>
</dbReference>
<sequence>MTAILFRIFAIIQLVFALKDEFTELLFNHQQLCGNPFSDAQWIPVLDRCSIVCDDWNELCVEDDELQQKCNKLPPKCVNFIRRKSILRNERNLIAVC</sequence>
<dbReference type="AlphaFoldDB" id="A0A0N5D0Y0"/>
<dbReference type="WBParaSite" id="TCLT_0000647801-mRNA-1">
    <property type="protein sequence ID" value="TCLT_0000647801-mRNA-1"/>
    <property type="gene ID" value="TCLT_0000647801"/>
</dbReference>
<organism evidence="4">
    <name type="scientific">Thelazia callipaeda</name>
    <name type="common">Oriental eyeworm</name>
    <name type="synonym">Parasitic nematode</name>
    <dbReference type="NCBI Taxonomy" id="103827"/>
    <lineage>
        <taxon>Eukaryota</taxon>
        <taxon>Metazoa</taxon>
        <taxon>Ecdysozoa</taxon>
        <taxon>Nematoda</taxon>
        <taxon>Chromadorea</taxon>
        <taxon>Rhabditida</taxon>
        <taxon>Spirurina</taxon>
        <taxon>Spiruromorpha</taxon>
        <taxon>Thelazioidea</taxon>
        <taxon>Thelaziidae</taxon>
        <taxon>Thelazia</taxon>
    </lineage>
</organism>
<proteinExistence type="predicted"/>
<name>A0A0N5D0Y0_THECL</name>
<dbReference type="STRING" id="103827.A0A0N5D0Y0"/>
<evidence type="ECO:0000313" key="2">
    <source>
        <dbReference type="EMBL" id="VDN03821.1"/>
    </source>
</evidence>